<dbReference type="EMBL" id="ML993586">
    <property type="protein sequence ID" value="KAF2170227.1"/>
    <property type="molecule type" value="Genomic_DNA"/>
</dbReference>
<feature type="signal peptide" evidence="7">
    <location>
        <begin position="1"/>
        <end position="15"/>
    </location>
</feature>
<gene>
    <name evidence="8" type="ORF">M409DRAFT_19827</name>
</gene>
<dbReference type="GO" id="GO:0006508">
    <property type="term" value="P:proteolysis"/>
    <property type="evidence" value="ECO:0007669"/>
    <property type="project" value="UniProtKB-KW"/>
</dbReference>
<dbReference type="GeneID" id="54558382"/>
<keyword evidence="3" id="KW-0645">Protease</keyword>
<evidence type="ECO:0000256" key="6">
    <source>
        <dbReference type="ARBA" id="ARBA00023180"/>
    </source>
</evidence>
<keyword evidence="9" id="KW-1185">Reference proteome</keyword>
<dbReference type="Pfam" id="PF00450">
    <property type="entry name" value="Peptidase_S10"/>
    <property type="match status" value="1"/>
</dbReference>
<dbReference type="RefSeq" id="XP_033671116.1">
    <property type="nucleotide sequence ID" value="XM_033805110.1"/>
</dbReference>
<dbReference type="InterPro" id="IPR001563">
    <property type="entry name" value="Peptidase_S10"/>
</dbReference>
<evidence type="ECO:0008006" key="10">
    <source>
        <dbReference type="Google" id="ProtNLM"/>
    </source>
</evidence>
<dbReference type="GO" id="GO:0004185">
    <property type="term" value="F:serine-type carboxypeptidase activity"/>
    <property type="evidence" value="ECO:0007669"/>
    <property type="project" value="InterPro"/>
</dbReference>
<feature type="chain" id="PRO_5025548141" description="Carboxypeptidase" evidence="7">
    <location>
        <begin position="16"/>
        <end position="623"/>
    </location>
</feature>
<evidence type="ECO:0000256" key="5">
    <source>
        <dbReference type="ARBA" id="ARBA00022801"/>
    </source>
</evidence>
<dbReference type="AlphaFoldDB" id="A0A6A6CSG8"/>
<evidence type="ECO:0000256" key="7">
    <source>
        <dbReference type="SAM" id="SignalP"/>
    </source>
</evidence>
<dbReference type="Gene3D" id="3.40.50.1820">
    <property type="entry name" value="alpha/beta hydrolase"/>
    <property type="match status" value="1"/>
</dbReference>
<name>A0A6A6CSG8_ZASCE</name>
<dbReference type="PANTHER" id="PTHR11802:SF189">
    <property type="entry name" value="CARBOXYPEPTIDASE"/>
    <property type="match status" value="1"/>
</dbReference>
<proteinExistence type="inferred from homology"/>
<evidence type="ECO:0000256" key="2">
    <source>
        <dbReference type="ARBA" id="ARBA00022645"/>
    </source>
</evidence>
<keyword evidence="5" id="KW-0378">Hydrolase</keyword>
<dbReference type="InterPro" id="IPR029058">
    <property type="entry name" value="AB_hydrolase_fold"/>
</dbReference>
<keyword evidence="6" id="KW-0325">Glycoprotein</keyword>
<dbReference type="SUPFAM" id="SSF53474">
    <property type="entry name" value="alpha/beta-Hydrolases"/>
    <property type="match status" value="1"/>
</dbReference>
<keyword evidence="4 7" id="KW-0732">Signal</keyword>
<reference evidence="8" key="1">
    <citation type="journal article" date="2020" name="Stud. Mycol.">
        <title>101 Dothideomycetes genomes: a test case for predicting lifestyles and emergence of pathogens.</title>
        <authorList>
            <person name="Haridas S."/>
            <person name="Albert R."/>
            <person name="Binder M."/>
            <person name="Bloem J."/>
            <person name="Labutti K."/>
            <person name="Salamov A."/>
            <person name="Andreopoulos B."/>
            <person name="Baker S."/>
            <person name="Barry K."/>
            <person name="Bills G."/>
            <person name="Bluhm B."/>
            <person name="Cannon C."/>
            <person name="Castanera R."/>
            <person name="Culley D."/>
            <person name="Daum C."/>
            <person name="Ezra D."/>
            <person name="Gonzalez J."/>
            <person name="Henrissat B."/>
            <person name="Kuo A."/>
            <person name="Liang C."/>
            <person name="Lipzen A."/>
            <person name="Lutzoni F."/>
            <person name="Magnuson J."/>
            <person name="Mondo S."/>
            <person name="Nolan M."/>
            <person name="Ohm R."/>
            <person name="Pangilinan J."/>
            <person name="Park H.-J."/>
            <person name="Ramirez L."/>
            <person name="Alfaro M."/>
            <person name="Sun H."/>
            <person name="Tritt A."/>
            <person name="Yoshinaga Y."/>
            <person name="Zwiers L.-H."/>
            <person name="Turgeon B."/>
            <person name="Goodwin S."/>
            <person name="Spatafora J."/>
            <person name="Crous P."/>
            <person name="Grigoriev I."/>
        </authorList>
    </citation>
    <scope>NUCLEOTIDE SEQUENCE</scope>
    <source>
        <strain evidence="8">ATCC 36951</strain>
    </source>
</reference>
<dbReference type="OrthoDB" id="443318at2759"/>
<evidence type="ECO:0000313" key="8">
    <source>
        <dbReference type="EMBL" id="KAF2170227.1"/>
    </source>
</evidence>
<evidence type="ECO:0000256" key="4">
    <source>
        <dbReference type="ARBA" id="ARBA00022729"/>
    </source>
</evidence>
<accession>A0A6A6CSG8</accession>
<dbReference type="PRINTS" id="PR00724">
    <property type="entry name" value="CRBOXYPTASEC"/>
</dbReference>
<evidence type="ECO:0000313" key="9">
    <source>
        <dbReference type="Proteomes" id="UP000799537"/>
    </source>
</evidence>
<dbReference type="PANTHER" id="PTHR11802">
    <property type="entry name" value="SERINE PROTEASE FAMILY S10 SERINE CARBOXYPEPTIDASE"/>
    <property type="match status" value="1"/>
</dbReference>
<dbReference type="Proteomes" id="UP000799537">
    <property type="component" value="Unassembled WGS sequence"/>
</dbReference>
<protein>
    <recommendedName>
        <fullName evidence="10">Carboxypeptidase</fullName>
    </recommendedName>
</protein>
<keyword evidence="2" id="KW-0121">Carboxypeptidase</keyword>
<comment type="similarity">
    <text evidence="1">Belongs to the peptidase S10 family.</text>
</comment>
<sequence length="623" mass="69022">MKLLPLWTIAGSTFAAFPPEPEDIITKQVPDRPGVSISYKETNICETRAKAYAGYVHIPADLADNDASSPYNVSMFFWYFRARRNPQHAPTTIYLAGGPGQSSMYGVAESGGPCTVLRDSNSTETNPWSMTNNVNVLYVDQPVGAGFSYDTLIKSTMDLTFVGSTTSTGVETFDSYNGSVLAENSTILYGIFPSQETSKATNNSVNAARTLWEFSQIWFSSFPEYKTTDKRISLWGNSYGGYWVPVSAEYTVKQNVKIRNGELNNSIILNIDSAGWTNGCTDMLIQGEWYPDMAYNNTYDLQILPEDLYTEIKTNITKEGGCLDMVKECRSLGETYDSENYSTNATVNQICADATLYCLQYVLGAYNAVSNRSVFDITHENPDPFPPSHLIGYFNRAWVQRALGVPLNFTSDSLSTQMNMFYNTGDPVRIAGAQSMQYLLDSGVKVALVYGDRDYRCPWNGAEQLSLQTNWSGAEAFREAGYQYIHTDIDDCHNDTKGGLVRQHGNFSFSRVFEAGHDVAAYQPRTAFEIFNRVLMNKDIATGKVSIGGQKNNYSTTGLKDTWWKKNVVPTPPPAPDCNLYSVATSCTIEQYLALLNGTAEIEEFNVVKPVGGTPGSLANYLP</sequence>
<evidence type="ECO:0000256" key="3">
    <source>
        <dbReference type="ARBA" id="ARBA00022670"/>
    </source>
</evidence>
<organism evidence="8 9">
    <name type="scientific">Zasmidium cellare ATCC 36951</name>
    <dbReference type="NCBI Taxonomy" id="1080233"/>
    <lineage>
        <taxon>Eukaryota</taxon>
        <taxon>Fungi</taxon>
        <taxon>Dikarya</taxon>
        <taxon>Ascomycota</taxon>
        <taxon>Pezizomycotina</taxon>
        <taxon>Dothideomycetes</taxon>
        <taxon>Dothideomycetidae</taxon>
        <taxon>Mycosphaerellales</taxon>
        <taxon>Mycosphaerellaceae</taxon>
        <taxon>Zasmidium</taxon>
    </lineage>
</organism>
<dbReference type="GO" id="GO:0000324">
    <property type="term" value="C:fungal-type vacuole"/>
    <property type="evidence" value="ECO:0007669"/>
    <property type="project" value="TreeGrafter"/>
</dbReference>
<evidence type="ECO:0000256" key="1">
    <source>
        <dbReference type="ARBA" id="ARBA00009431"/>
    </source>
</evidence>